<dbReference type="Proteomes" id="UP000239458">
    <property type="component" value="Unassembled WGS sequence"/>
</dbReference>
<protein>
    <recommendedName>
        <fullName evidence="3">Phage tail protein</fullName>
    </recommendedName>
</protein>
<dbReference type="EMBL" id="PCQE01000017">
    <property type="protein sequence ID" value="PRC05102.1"/>
    <property type="molecule type" value="Genomic_DNA"/>
</dbReference>
<proteinExistence type="predicted"/>
<reference evidence="1 2" key="1">
    <citation type="submission" date="2017-09" db="EMBL/GenBank/DDBJ databases">
        <title>Genomic, metabolic, and phenotypic characteristics of bacterial isolates from the natural microbiome of the model nematode Caenorhabditis elegans.</title>
        <authorList>
            <person name="Zimmermann J."/>
            <person name="Obeng N."/>
            <person name="Yang W."/>
            <person name="Obeng O."/>
            <person name="Kissoyan K."/>
            <person name="Pees B."/>
            <person name="Dirksen P."/>
            <person name="Hoppner M."/>
            <person name="Franke A."/>
            <person name="Rosenstiel P."/>
            <person name="Leippe M."/>
            <person name="Dierking K."/>
            <person name="Kaleta C."/>
            <person name="Schulenburg H."/>
        </authorList>
    </citation>
    <scope>NUCLEOTIDE SEQUENCE [LARGE SCALE GENOMIC DNA]</scope>
    <source>
        <strain evidence="1 2">MYb184</strain>
    </source>
</reference>
<dbReference type="InterPro" id="IPR010411">
    <property type="entry name" value="TAC_Gp13-like"/>
</dbReference>
<evidence type="ECO:0000313" key="2">
    <source>
        <dbReference type="Proteomes" id="UP000239458"/>
    </source>
</evidence>
<dbReference type="Gene3D" id="3.30.2220.20">
    <property type="entry name" value="Phage tail assembly chaperone gp13-like"/>
    <property type="match status" value="1"/>
</dbReference>
<sequence>MARTKIGAVADLRSMALDPMRNFKHERLTIDEWEGAQVVVRALSAGDWVEYRRRAALAVAEARQDAGLPAQSPSNEGVDEAPLEPRVEIHSSPLYAFVLVRALLDENNARVFQDEDVPSVADAFSPVHDRLVGKVFELSGVAAGAGAQDPVDAAGND</sequence>
<dbReference type="InterPro" id="IPR038556">
    <property type="entry name" value="TAC_Gp13-like_sf"/>
</dbReference>
<dbReference type="RefSeq" id="WP_105225947.1">
    <property type="nucleotide sequence ID" value="NZ_PCQE01000017.1"/>
</dbReference>
<organism evidence="1 2">
    <name type="scientific">Pseudomonas cedrina</name>
    <dbReference type="NCBI Taxonomy" id="651740"/>
    <lineage>
        <taxon>Bacteria</taxon>
        <taxon>Pseudomonadati</taxon>
        <taxon>Pseudomonadota</taxon>
        <taxon>Gammaproteobacteria</taxon>
        <taxon>Pseudomonadales</taxon>
        <taxon>Pseudomonadaceae</taxon>
        <taxon>Pseudomonas</taxon>
    </lineage>
</organism>
<accession>A0A2S9DRA7</accession>
<gene>
    <name evidence="1" type="ORF">CQ006_12340</name>
</gene>
<name>A0A2S9DRA7_PSECE</name>
<evidence type="ECO:0000313" key="1">
    <source>
        <dbReference type="EMBL" id="PRC05102.1"/>
    </source>
</evidence>
<dbReference type="AlphaFoldDB" id="A0A2S9DRA7"/>
<dbReference type="Pfam" id="PF06222">
    <property type="entry name" value="Phage_TAC_1"/>
    <property type="match status" value="1"/>
</dbReference>
<comment type="caution">
    <text evidence="1">The sequence shown here is derived from an EMBL/GenBank/DDBJ whole genome shotgun (WGS) entry which is preliminary data.</text>
</comment>
<evidence type="ECO:0008006" key="3">
    <source>
        <dbReference type="Google" id="ProtNLM"/>
    </source>
</evidence>